<feature type="compositionally biased region" description="Low complexity" evidence="4">
    <location>
        <begin position="17"/>
        <end position="35"/>
    </location>
</feature>
<dbReference type="SUPFAM" id="SSF160246">
    <property type="entry name" value="EspE N-terminal domain-like"/>
    <property type="match status" value="1"/>
</dbReference>
<reference evidence="7" key="1">
    <citation type="submission" date="2021-11" db="EMBL/GenBank/DDBJ databases">
        <title>Cultivation dependent microbiological survey of springs from the worlds oldest radium mine currently devoted to the extraction of radon-saturated water.</title>
        <authorList>
            <person name="Kapinusova G."/>
            <person name="Smrhova T."/>
            <person name="Strejcek M."/>
            <person name="Suman J."/>
            <person name="Jani K."/>
            <person name="Pajer P."/>
            <person name="Uhlik O."/>
        </authorList>
    </citation>
    <scope>NUCLEOTIDE SEQUENCE [LARGE SCALE GENOMIC DNA]</scope>
    <source>
        <strain evidence="7">J379</strain>
    </source>
</reference>
<evidence type="ECO:0000256" key="3">
    <source>
        <dbReference type="ARBA" id="ARBA00022840"/>
    </source>
</evidence>
<name>A0ABY5PDA6_9ACTN</name>
<dbReference type="InterPro" id="IPR027417">
    <property type="entry name" value="P-loop_NTPase"/>
</dbReference>
<dbReference type="PANTHER" id="PTHR30258:SF1">
    <property type="entry name" value="PROTEIN TRANSPORT PROTEIN HOFB HOMOLOG"/>
    <property type="match status" value="1"/>
</dbReference>
<feature type="region of interest" description="Disordered" evidence="4">
    <location>
        <begin position="17"/>
        <end position="65"/>
    </location>
</feature>
<evidence type="ECO:0000256" key="4">
    <source>
        <dbReference type="SAM" id="MobiDB-lite"/>
    </source>
</evidence>
<dbReference type="Gene3D" id="3.40.50.300">
    <property type="entry name" value="P-loop containing nucleotide triphosphate hydrolases"/>
    <property type="match status" value="1"/>
</dbReference>
<evidence type="ECO:0000259" key="5">
    <source>
        <dbReference type="PROSITE" id="PS00662"/>
    </source>
</evidence>
<dbReference type="InterPro" id="IPR003593">
    <property type="entry name" value="AAA+_ATPase"/>
</dbReference>
<comment type="similarity">
    <text evidence="1">Belongs to the GSP E family.</text>
</comment>
<dbReference type="InterPro" id="IPR001482">
    <property type="entry name" value="T2SS/T4SS_dom"/>
</dbReference>
<dbReference type="SMART" id="SM00382">
    <property type="entry name" value="AAA"/>
    <property type="match status" value="1"/>
</dbReference>
<dbReference type="Pfam" id="PF05157">
    <property type="entry name" value="MshEN"/>
    <property type="match status" value="1"/>
</dbReference>
<protein>
    <submittedName>
        <fullName evidence="6">Flp pilus assembly complex ATPase component TadA</fullName>
    </submittedName>
</protein>
<dbReference type="InterPro" id="IPR007831">
    <property type="entry name" value="T2SS_GspE_N"/>
</dbReference>
<dbReference type="RefSeq" id="WP_353863182.1">
    <property type="nucleotide sequence ID" value="NZ_CP088295.1"/>
</dbReference>
<keyword evidence="7" id="KW-1185">Reference proteome</keyword>
<dbReference type="PANTHER" id="PTHR30258">
    <property type="entry name" value="TYPE II SECRETION SYSTEM PROTEIN GSPE-RELATED"/>
    <property type="match status" value="1"/>
</dbReference>
<keyword evidence="3" id="KW-0067">ATP-binding</keyword>
<dbReference type="Proteomes" id="UP001058860">
    <property type="component" value="Chromosome"/>
</dbReference>
<dbReference type="Gene3D" id="3.30.300.160">
    <property type="entry name" value="Type II secretion system, protein E, N-terminal domain"/>
    <property type="match status" value="1"/>
</dbReference>
<feature type="compositionally biased region" description="Low complexity" evidence="4">
    <location>
        <begin position="45"/>
        <end position="56"/>
    </location>
</feature>
<proteinExistence type="inferred from homology"/>
<dbReference type="Pfam" id="PF00437">
    <property type="entry name" value="T2SSE"/>
    <property type="match status" value="1"/>
</dbReference>
<dbReference type="CDD" id="cd01129">
    <property type="entry name" value="PulE-GspE-like"/>
    <property type="match status" value="1"/>
</dbReference>
<gene>
    <name evidence="6" type="primary">tadA</name>
    <name evidence="6" type="ORF">LRS13_18475</name>
</gene>
<dbReference type="SUPFAM" id="SSF52540">
    <property type="entry name" value="P-loop containing nucleoside triphosphate hydrolases"/>
    <property type="match status" value="1"/>
</dbReference>
<evidence type="ECO:0000256" key="1">
    <source>
        <dbReference type="ARBA" id="ARBA00006611"/>
    </source>
</evidence>
<evidence type="ECO:0000256" key="2">
    <source>
        <dbReference type="ARBA" id="ARBA00022741"/>
    </source>
</evidence>
<keyword evidence="2" id="KW-0547">Nucleotide-binding</keyword>
<evidence type="ECO:0000313" key="7">
    <source>
        <dbReference type="Proteomes" id="UP001058860"/>
    </source>
</evidence>
<dbReference type="Gene3D" id="3.30.450.90">
    <property type="match status" value="1"/>
</dbReference>
<dbReference type="EMBL" id="CP088295">
    <property type="protein sequence ID" value="UUY02659.1"/>
    <property type="molecule type" value="Genomic_DNA"/>
</dbReference>
<dbReference type="PROSITE" id="PS00662">
    <property type="entry name" value="T2SP_E"/>
    <property type="match status" value="1"/>
</dbReference>
<feature type="domain" description="Bacterial type II secretion system protein E" evidence="5">
    <location>
        <begin position="445"/>
        <end position="459"/>
    </location>
</feature>
<accession>A0ABY5PDA6</accession>
<sequence>MDPIATQTDDLLDLDVVADPAAPESASVASAQPGGFTPPPPAPGRAPADADGPWDGVSRPRPRNGGGARFLTDVIVELGLCDAERVAQAVDTARETGTTPERLLVDSGALNADGLARAVAERHGLDHLDLSVFQVDMAAAHCVDAAAAKRYQAVPVAFIDDRTLLVAMADPANVLAADDISMITGYEVRPAVANPDDIATLVSRLSRLDHVTADTTADEAGEANVAPAQTAEVLDLRDSADDQPVIKLVNQVLAQAVEQGASDVHFEPDADAMRVRFRIDGVLSEATEVPHRMVPGVVSRLKIISDLDIAEKRVPQDGRVGLTIDGKHVDLRVVTLPCAHGENVVLRILDTSNVVLDLDTLGMGENERERFTESFSQAFGAVLVTGPTGSGKSTTLYAALGQLNTPEKNIITIEDPVEYQVDGITQVQVNPRAGLTFASGLRAMMRADPDVIMVGEIRDRETAQIAIEAALTGHLVLSTLHTNDAPTAITRLTEMGIEPFLVASAIDAVVAQRLARQLCRHCKQRTIIPADVLRRNGFHVTLDLEAYEPQGCQRCNHTGYKGRIGLYEVMRLNEEIRSLAVERASADRIAEVAMRSGMYRLREDGLRKVTLGLTSIAEVARVCGTGQG</sequence>
<dbReference type="InterPro" id="IPR037257">
    <property type="entry name" value="T2SS_E_N_sf"/>
</dbReference>
<evidence type="ECO:0000313" key="6">
    <source>
        <dbReference type="EMBL" id="UUY02659.1"/>
    </source>
</evidence>
<organism evidence="6 7">
    <name type="scientific">Svornostia abyssi</name>
    <dbReference type="NCBI Taxonomy" id="2898438"/>
    <lineage>
        <taxon>Bacteria</taxon>
        <taxon>Bacillati</taxon>
        <taxon>Actinomycetota</taxon>
        <taxon>Thermoleophilia</taxon>
        <taxon>Solirubrobacterales</taxon>
        <taxon>Baekduiaceae</taxon>
        <taxon>Svornostia</taxon>
    </lineage>
</organism>